<keyword evidence="4" id="KW-1185">Reference proteome</keyword>
<protein>
    <submittedName>
        <fullName evidence="3">DUF3365 domain-containing protein</fullName>
    </submittedName>
</protein>
<dbReference type="CDD" id="cd06225">
    <property type="entry name" value="HAMP"/>
    <property type="match status" value="1"/>
</dbReference>
<dbReference type="Pfam" id="PF00672">
    <property type="entry name" value="HAMP"/>
    <property type="match status" value="1"/>
</dbReference>
<sequence>MTLRLKIYSALGAVSVGAYLVLLSSMSHSDHAASIASAKRVAELMVAQADVADQYTRQEITPLLDSAMQNRMVFIPQSAGFYAVETQGRQIGKALPGYGLRRVVLDATGPDDTPNPWERDMITRLRAPGGRQPFTEIRPGNVLAYVVPLKMTEGVCATCYSSREQAPEAIRDTFGGAQGFNRQNGEVVGATIASVPLTPVAVSGRILPAIILLICWAVACALIEFLLLRPLQRMTAIAERVSMGEKGVEEFKTQSKDEVGALAQSFNRLRRSMESAIELVKS</sequence>
<dbReference type="InterPro" id="IPR021796">
    <property type="entry name" value="Tll0287-like_dom"/>
</dbReference>
<dbReference type="AlphaFoldDB" id="A0A4Y6UH28"/>
<dbReference type="RefSeq" id="WP_141459162.1">
    <property type="nucleotide sequence ID" value="NZ_CP038141.1"/>
</dbReference>
<gene>
    <name evidence="3" type="ORF">E3D00_01040</name>
</gene>
<dbReference type="GO" id="GO:0016020">
    <property type="term" value="C:membrane"/>
    <property type="evidence" value="ECO:0007669"/>
    <property type="project" value="InterPro"/>
</dbReference>
<dbReference type="OrthoDB" id="9797588at2"/>
<keyword evidence="1" id="KW-1133">Transmembrane helix</keyword>
<dbReference type="InterPro" id="IPR003660">
    <property type="entry name" value="HAMP_dom"/>
</dbReference>
<organism evidence="3 4">
    <name type="scientific">Swingsia samuiensis</name>
    <dbReference type="NCBI Taxonomy" id="1293412"/>
    <lineage>
        <taxon>Bacteria</taxon>
        <taxon>Pseudomonadati</taxon>
        <taxon>Pseudomonadota</taxon>
        <taxon>Alphaproteobacteria</taxon>
        <taxon>Acetobacterales</taxon>
        <taxon>Acetobacteraceae</taxon>
        <taxon>Swingsia</taxon>
    </lineage>
</organism>
<evidence type="ECO:0000313" key="4">
    <source>
        <dbReference type="Proteomes" id="UP000316313"/>
    </source>
</evidence>
<evidence type="ECO:0000313" key="3">
    <source>
        <dbReference type="EMBL" id="QDH16314.1"/>
    </source>
</evidence>
<evidence type="ECO:0000259" key="2">
    <source>
        <dbReference type="PROSITE" id="PS50885"/>
    </source>
</evidence>
<feature type="domain" description="HAMP" evidence="2">
    <location>
        <begin position="225"/>
        <end position="278"/>
    </location>
</feature>
<dbReference type="KEGG" id="ssam:E3D00_01040"/>
<dbReference type="EMBL" id="CP038141">
    <property type="protein sequence ID" value="QDH16314.1"/>
    <property type="molecule type" value="Genomic_DNA"/>
</dbReference>
<feature type="transmembrane region" description="Helical" evidence="1">
    <location>
        <begin position="206"/>
        <end position="228"/>
    </location>
</feature>
<dbReference type="Pfam" id="PF11845">
    <property type="entry name" value="Tll0287-like"/>
    <property type="match status" value="1"/>
</dbReference>
<keyword evidence="1" id="KW-0472">Membrane</keyword>
<dbReference type="SUPFAM" id="SSF158472">
    <property type="entry name" value="HAMP domain-like"/>
    <property type="match status" value="1"/>
</dbReference>
<dbReference type="Proteomes" id="UP000316313">
    <property type="component" value="Chromosome"/>
</dbReference>
<evidence type="ECO:0000256" key="1">
    <source>
        <dbReference type="SAM" id="Phobius"/>
    </source>
</evidence>
<dbReference type="PROSITE" id="PS50885">
    <property type="entry name" value="HAMP"/>
    <property type="match status" value="1"/>
</dbReference>
<dbReference type="Gene3D" id="6.10.340.10">
    <property type="match status" value="1"/>
</dbReference>
<dbReference type="GO" id="GO:0007165">
    <property type="term" value="P:signal transduction"/>
    <property type="evidence" value="ECO:0007669"/>
    <property type="project" value="InterPro"/>
</dbReference>
<dbReference type="SMART" id="SM00304">
    <property type="entry name" value="HAMP"/>
    <property type="match status" value="1"/>
</dbReference>
<accession>A0A4Y6UH28</accession>
<reference evidence="3 4" key="1">
    <citation type="submission" date="2019-03" db="EMBL/GenBank/DDBJ databases">
        <title>The complete genome sequence of Swingsia samuiensis NBRC107927(T).</title>
        <authorList>
            <person name="Chua K.-O."/>
            <person name="Chan K.-G."/>
            <person name="See-Too W.-S."/>
        </authorList>
    </citation>
    <scope>NUCLEOTIDE SEQUENCE [LARGE SCALE GENOMIC DNA]</scope>
    <source>
        <strain evidence="3 4">AH83</strain>
    </source>
</reference>
<proteinExistence type="predicted"/>
<name>A0A4Y6UH28_9PROT</name>
<keyword evidence="1" id="KW-0812">Transmembrane</keyword>